<reference evidence="1 2" key="1">
    <citation type="journal article" date="2020" name="Cell">
        <title>Large-Scale Comparative Analyses of Tick Genomes Elucidate Their Genetic Diversity and Vector Capacities.</title>
        <authorList>
            <consortium name="Tick Genome and Microbiome Consortium (TIGMIC)"/>
            <person name="Jia N."/>
            <person name="Wang J."/>
            <person name="Shi W."/>
            <person name="Du L."/>
            <person name="Sun Y."/>
            <person name="Zhan W."/>
            <person name="Jiang J.F."/>
            <person name="Wang Q."/>
            <person name="Zhang B."/>
            <person name="Ji P."/>
            <person name="Bell-Sakyi L."/>
            <person name="Cui X.M."/>
            <person name="Yuan T.T."/>
            <person name="Jiang B.G."/>
            <person name="Yang W.F."/>
            <person name="Lam T.T."/>
            <person name="Chang Q.C."/>
            <person name="Ding S.J."/>
            <person name="Wang X.J."/>
            <person name="Zhu J.G."/>
            <person name="Ruan X.D."/>
            <person name="Zhao L."/>
            <person name="Wei J.T."/>
            <person name="Ye R.Z."/>
            <person name="Que T.C."/>
            <person name="Du C.H."/>
            <person name="Zhou Y.H."/>
            <person name="Cheng J.X."/>
            <person name="Dai P.F."/>
            <person name="Guo W.B."/>
            <person name="Han X.H."/>
            <person name="Huang E.J."/>
            <person name="Li L.F."/>
            <person name="Wei W."/>
            <person name="Gao Y.C."/>
            <person name="Liu J.Z."/>
            <person name="Shao H.Z."/>
            <person name="Wang X."/>
            <person name="Wang C.C."/>
            <person name="Yang T.C."/>
            <person name="Huo Q.B."/>
            <person name="Li W."/>
            <person name="Chen H.Y."/>
            <person name="Chen S.E."/>
            <person name="Zhou L.G."/>
            <person name="Ni X.B."/>
            <person name="Tian J.H."/>
            <person name="Sheng Y."/>
            <person name="Liu T."/>
            <person name="Pan Y.S."/>
            <person name="Xia L.Y."/>
            <person name="Li J."/>
            <person name="Zhao F."/>
            <person name="Cao W.C."/>
        </authorList>
    </citation>
    <scope>NUCLEOTIDE SEQUENCE [LARGE SCALE GENOMIC DNA]</scope>
    <source>
        <strain evidence="1">HaeL-2018</strain>
    </source>
</reference>
<dbReference type="SUPFAM" id="SSF52047">
    <property type="entry name" value="RNI-like"/>
    <property type="match status" value="1"/>
</dbReference>
<dbReference type="VEuPathDB" id="VectorBase:HLOH_047533"/>
<accession>A0A9J6F780</accession>
<evidence type="ECO:0000313" key="2">
    <source>
        <dbReference type="Proteomes" id="UP000821853"/>
    </source>
</evidence>
<evidence type="ECO:0000313" key="1">
    <source>
        <dbReference type="EMBL" id="KAH9361382.1"/>
    </source>
</evidence>
<keyword evidence="2" id="KW-1185">Reference proteome</keyword>
<protein>
    <recommendedName>
        <fullName evidence="3">F-box domain-containing protein</fullName>
    </recommendedName>
</protein>
<name>A0A9J6F780_HAELO</name>
<dbReference type="EMBL" id="JABSTR010000001">
    <property type="protein sequence ID" value="KAH9361382.1"/>
    <property type="molecule type" value="Genomic_DNA"/>
</dbReference>
<dbReference type="AlphaFoldDB" id="A0A9J6F780"/>
<proteinExistence type="predicted"/>
<dbReference type="Proteomes" id="UP000821853">
    <property type="component" value="Chromosome 1"/>
</dbReference>
<sequence length="609" mass="68339">MPPGDYCLPDEIWCIIFEYLDAESLLAIERSDLLSWSVLAEWKLRRRVTLSPHSDAAQLEAFAAHVRSDDVDVLRLTDCLVMCPVRLLQCISIFKQLKELYCVNCQLSSSALFKVVAEFLPTLVRLEWSLFDEAASTHVADTYTGGRLPVTNVRRMYVEIAGGRESYVPLMASLSCCPRLDELHVHNTGANQLVAIDVFCKSTHHRGQIRAFTYTSREVDRRTMTLLCTLRWRGQRTSTDCRLSALLCGNVTYCMHPIHSSNCLCLPEVMGASELSDRSLQQVVLCVKIKDDAPTALSQAARGSLWCRLKALTIALVPPYTIQYIGSPYIGPEYTFPLTALFAACSVLTELNLNLVHFTADIDCCEIIATAGKRQLRAISLAPCGMQSTESVCRLAVSCPILEELDVRGFHDVFGLPCDICRSPFQGINEETMAVLHQETRLHSLGLHIFGLRSLDFLVNCRVQRLQVSWCGKGKLCSGHRSIGQLLSVNPYLRSLTFACSTVALKTWCSELDLGARTLQRLCIVSSVRQARESTKRVVLDFARSHPSLEIVHAHYVDEDRLEQRITWIRRWRDDLLELEMSDGAFLSDAPCILDCCLSTFIGLKKPHN</sequence>
<dbReference type="OrthoDB" id="2016095at2759"/>
<dbReference type="Gene3D" id="3.80.10.10">
    <property type="entry name" value="Ribonuclease Inhibitor"/>
    <property type="match status" value="1"/>
</dbReference>
<dbReference type="OMA" id="QRITWIR"/>
<gene>
    <name evidence="1" type="ORF">HPB48_005231</name>
</gene>
<organism evidence="1 2">
    <name type="scientific">Haemaphysalis longicornis</name>
    <name type="common">Bush tick</name>
    <dbReference type="NCBI Taxonomy" id="44386"/>
    <lineage>
        <taxon>Eukaryota</taxon>
        <taxon>Metazoa</taxon>
        <taxon>Ecdysozoa</taxon>
        <taxon>Arthropoda</taxon>
        <taxon>Chelicerata</taxon>
        <taxon>Arachnida</taxon>
        <taxon>Acari</taxon>
        <taxon>Parasitiformes</taxon>
        <taxon>Ixodida</taxon>
        <taxon>Ixodoidea</taxon>
        <taxon>Ixodidae</taxon>
        <taxon>Haemaphysalinae</taxon>
        <taxon>Haemaphysalis</taxon>
    </lineage>
</organism>
<comment type="caution">
    <text evidence="1">The sequence shown here is derived from an EMBL/GenBank/DDBJ whole genome shotgun (WGS) entry which is preliminary data.</text>
</comment>
<evidence type="ECO:0008006" key="3">
    <source>
        <dbReference type="Google" id="ProtNLM"/>
    </source>
</evidence>
<dbReference type="InterPro" id="IPR032675">
    <property type="entry name" value="LRR_dom_sf"/>
</dbReference>